<feature type="domain" description="PTS EIIA type-4" evidence="8">
    <location>
        <begin position="1"/>
        <end position="123"/>
    </location>
</feature>
<dbReference type="PROSITE" id="PS51096">
    <property type="entry name" value="PTS_EIIA_TYPE_4"/>
    <property type="match status" value="1"/>
</dbReference>
<dbReference type="PANTHER" id="PTHR33799">
    <property type="entry name" value="PTS PERMEASE-RELATED-RELATED"/>
    <property type="match status" value="1"/>
</dbReference>
<name>A0A1G5SCI2_9PROT</name>
<keyword evidence="10" id="KW-1185">Reference proteome</keyword>
<keyword evidence="2" id="KW-0813">Transport</keyword>
<evidence type="ECO:0000256" key="5">
    <source>
        <dbReference type="ARBA" id="ARBA00022679"/>
    </source>
</evidence>
<dbReference type="STRING" id="51642.NSMM_200007"/>
<dbReference type="Gene3D" id="3.40.50.510">
    <property type="entry name" value="Phosphotransferase system, mannose-type IIA component"/>
    <property type="match status" value="1"/>
</dbReference>
<sequence>MIGILIVTHQPLGSSFLDCIEHILGKLPPLLINYTITPQADPDKEIANLQTILPTLDQGSGVLILTDLYGATPANIASKLLQDGKVECLTGLNLPMLLRAAQYQNQPLMEMIDKVLSGGQTGIFRVPAPPKSHAN</sequence>
<reference evidence="9 10" key="1">
    <citation type="submission" date="2016-10" db="EMBL/GenBank/DDBJ databases">
        <authorList>
            <person name="de Groot N.N."/>
        </authorList>
    </citation>
    <scope>NUCLEOTIDE SEQUENCE [LARGE SCALE GENOMIC DNA]</scope>
    <source>
        <strain evidence="9">1</strain>
    </source>
</reference>
<evidence type="ECO:0000256" key="2">
    <source>
        <dbReference type="ARBA" id="ARBA00022448"/>
    </source>
</evidence>
<dbReference type="GO" id="GO:0005737">
    <property type="term" value="C:cytoplasm"/>
    <property type="evidence" value="ECO:0007669"/>
    <property type="project" value="UniProtKB-SubCell"/>
</dbReference>
<dbReference type="InterPro" id="IPR036662">
    <property type="entry name" value="PTS_EIIA_man-typ_sf"/>
</dbReference>
<evidence type="ECO:0000256" key="4">
    <source>
        <dbReference type="ARBA" id="ARBA00022597"/>
    </source>
</evidence>
<gene>
    <name evidence="9" type="ORF">NSMM_200007</name>
</gene>
<dbReference type="AlphaFoldDB" id="A0A1G5SCI2"/>
<keyword evidence="3" id="KW-0963">Cytoplasm</keyword>
<evidence type="ECO:0000256" key="6">
    <source>
        <dbReference type="ARBA" id="ARBA00022683"/>
    </source>
</evidence>
<dbReference type="InterPro" id="IPR051471">
    <property type="entry name" value="Bacterial_PTS_sugar_comp"/>
</dbReference>
<keyword evidence="7" id="KW-0418">Kinase</keyword>
<dbReference type="GO" id="GO:0016020">
    <property type="term" value="C:membrane"/>
    <property type="evidence" value="ECO:0007669"/>
    <property type="project" value="InterPro"/>
</dbReference>
<dbReference type="EMBL" id="FMWO01000026">
    <property type="protein sequence ID" value="SCZ84530.1"/>
    <property type="molecule type" value="Genomic_DNA"/>
</dbReference>
<evidence type="ECO:0000256" key="7">
    <source>
        <dbReference type="ARBA" id="ARBA00022777"/>
    </source>
</evidence>
<dbReference type="OrthoDB" id="8795346at2"/>
<protein>
    <recommendedName>
        <fullName evidence="8">PTS EIIA type-4 domain-containing protein</fullName>
    </recommendedName>
</protein>
<dbReference type="GO" id="GO:0016301">
    <property type="term" value="F:kinase activity"/>
    <property type="evidence" value="ECO:0007669"/>
    <property type="project" value="UniProtKB-KW"/>
</dbReference>
<dbReference type="GO" id="GO:0009401">
    <property type="term" value="P:phosphoenolpyruvate-dependent sugar phosphotransferase system"/>
    <property type="evidence" value="ECO:0007669"/>
    <property type="project" value="UniProtKB-KW"/>
</dbReference>
<evidence type="ECO:0000256" key="3">
    <source>
        <dbReference type="ARBA" id="ARBA00022490"/>
    </source>
</evidence>
<proteinExistence type="predicted"/>
<keyword evidence="4" id="KW-0762">Sugar transport</keyword>
<dbReference type="InterPro" id="IPR004701">
    <property type="entry name" value="PTS_EIIA_man-typ"/>
</dbReference>
<evidence type="ECO:0000313" key="9">
    <source>
        <dbReference type="EMBL" id="SCZ84530.1"/>
    </source>
</evidence>
<dbReference type="Pfam" id="PF03610">
    <property type="entry name" value="EIIA-man"/>
    <property type="match status" value="1"/>
</dbReference>
<evidence type="ECO:0000256" key="1">
    <source>
        <dbReference type="ARBA" id="ARBA00004496"/>
    </source>
</evidence>
<dbReference type="RefSeq" id="WP_090284075.1">
    <property type="nucleotide sequence ID" value="NZ_FMWO01000026.1"/>
</dbReference>
<dbReference type="CDD" id="cd00006">
    <property type="entry name" value="PTS_IIA_man"/>
    <property type="match status" value="1"/>
</dbReference>
<organism evidence="9 10">
    <name type="scientific">Nitrosomonas mobilis</name>
    <dbReference type="NCBI Taxonomy" id="51642"/>
    <lineage>
        <taxon>Bacteria</taxon>
        <taxon>Pseudomonadati</taxon>
        <taxon>Pseudomonadota</taxon>
        <taxon>Betaproteobacteria</taxon>
        <taxon>Nitrosomonadales</taxon>
        <taxon>Nitrosomonadaceae</taxon>
        <taxon>Nitrosomonas</taxon>
    </lineage>
</organism>
<evidence type="ECO:0000313" key="10">
    <source>
        <dbReference type="Proteomes" id="UP000198729"/>
    </source>
</evidence>
<keyword evidence="5" id="KW-0808">Transferase</keyword>
<dbReference type="SUPFAM" id="SSF53062">
    <property type="entry name" value="PTS system fructose IIA component-like"/>
    <property type="match status" value="1"/>
</dbReference>
<dbReference type="InterPro" id="IPR033887">
    <property type="entry name" value="PTS_IIA_man"/>
</dbReference>
<evidence type="ECO:0000259" key="8">
    <source>
        <dbReference type="PROSITE" id="PS51096"/>
    </source>
</evidence>
<dbReference type="PANTHER" id="PTHR33799:SF1">
    <property type="entry name" value="PTS SYSTEM MANNOSE-SPECIFIC EIIAB COMPONENT-RELATED"/>
    <property type="match status" value="1"/>
</dbReference>
<accession>A0A1G5SCI2</accession>
<keyword evidence="6" id="KW-0598">Phosphotransferase system</keyword>
<comment type="subcellular location">
    <subcellularLocation>
        <location evidence="1">Cytoplasm</location>
    </subcellularLocation>
</comment>
<dbReference type="Proteomes" id="UP000198729">
    <property type="component" value="Unassembled WGS sequence"/>
</dbReference>